<sequence length="575" mass="66044">SGGSDVYCTVDGQPWSVERLRRAILEPENEIDFSSDDDNGSLNDEDDVELEEHCSSSEQSAEDSQDVHDNIRISASLKGKNGHKWSTEIPQKRGRVQSKNIVSHLPGPKGRGLGGKTPLHAWSVLFTDSLLNKIIIHTNEEIGRRLSTVTLHQTYHSLTNLLELKALIGLFYFCGVSKSAHVNCEEMWCTKYGSSIFRATMPLNRFRFLCTCLRFDDKATRVSRKKEDKFAPIRELWDDFIANCTAVYTPFQYCTIDEQLLNFRGSCPFRVYLASKPDKYGLKIFMLNDSRTWYMVNAIPYAGKIKPEANESVPSYIVRKLSEPLYNTNRNVTVDNWFSSIPLFDKMLETYGLTMVGTLRKNKREIPPSFLMGKDVGSSRFAFDATKMLVSYVPQKNKTVLVLSSMHYNNNIDSKTNKPELIMFYNDTKGGTDTFDKLCHSYTTARATRRWPMRVFYGMLDQSAINAMVLFKCNISDDKSSRRQFLTNLSWSLIEPFLKKRLQNQTLRRGLKVLIREMVGDDESGSEKREPTPPRKARCFFCPRKNDRKTKLFCSHCKRPMCDEHRAKVCEDCLL</sequence>
<evidence type="ECO:0000313" key="3">
    <source>
        <dbReference type="EMBL" id="JAC16595.1"/>
    </source>
</evidence>
<feature type="non-terminal residue" evidence="3">
    <location>
        <position position="1"/>
    </location>
</feature>
<protein>
    <submittedName>
        <fullName evidence="3">Putative transposase</fullName>
    </submittedName>
</protein>
<dbReference type="AlphaFoldDB" id="A0A023F5Y4"/>
<accession>A0A023F5Y4</accession>
<reference evidence="3" key="1">
    <citation type="journal article" date="2014" name="PLoS Negl. Trop. Dis.">
        <title>An updated insight into the Sialotranscriptome of Triatoma infestans: developmental stage and geographic variations.</title>
        <authorList>
            <person name="Schwarz A."/>
            <person name="Medrano-Mercado N."/>
            <person name="Schaub G.A."/>
            <person name="Struchiner C.J."/>
            <person name="Bargues M.D."/>
            <person name="Levy M.Z."/>
            <person name="Ribeiro J.M."/>
        </authorList>
    </citation>
    <scope>NUCLEOTIDE SEQUENCE</scope>
    <source>
        <strain evidence="3">Chile</strain>
        <tissue evidence="3">Salivary glands</tissue>
    </source>
</reference>
<feature type="region of interest" description="Disordered" evidence="1">
    <location>
        <begin position="27"/>
        <end position="68"/>
    </location>
</feature>
<dbReference type="Pfam" id="PF13843">
    <property type="entry name" value="DDE_Tnp_1_7"/>
    <property type="match status" value="1"/>
</dbReference>
<feature type="domain" description="PiggyBac transposable element-derived protein" evidence="2">
    <location>
        <begin position="117"/>
        <end position="468"/>
    </location>
</feature>
<organism evidence="3">
    <name type="scientific">Triatoma infestans</name>
    <name type="common">Assassin bug</name>
    <dbReference type="NCBI Taxonomy" id="30076"/>
    <lineage>
        <taxon>Eukaryota</taxon>
        <taxon>Metazoa</taxon>
        <taxon>Ecdysozoa</taxon>
        <taxon>Arthropoda</taxon>
        <taxon>Hexapoda</taxon>
        <taxon>Insecta</taxon>
        <taxon>Pterygota</taxon>
        <taxon>Neoptera</taxon>
        <taxon>Paraneoptera</taxon>
        <taxon>Hemiptera</taxon>
        <taxon>Heteroptera</taxon>
        <taxon>Panheteroptera</taxon>
        <taxon>Cimicomorpha</taxon>
        <taxon>Reduviidae</taxon>
        <taxon>Triatominae</taxon>
        <taxon>Triatoma</taxon>
    </lineage>
</organism>
<proteinExistence type="evidence at transcript level"/>
<dbReference type="EMBL" id="GBBI01002117">
    <property type="protein sequence ID" value="JAC16595.1"/>
    <property type="molecule type" value="mRNA"/>
</dbReference>
<dbReference type="InterPro" id="IPR029526">
    <property type="entry name" value="PGBD"/>
</dbReference>
<evidence type="ECO:0000256" key="1">
    <source>
        <dbReference type="SAM" id="MobiDB-lite"/>
    </source>
</evidence>
<feature type="compositionally biased region" description="Acidic residues" evidence="1">
    <location>
        <begin position="27"/>
        <end position="50"/>
    </location>
</feature>
<name>A0A023F5Y4_TRIIF</name>
<dbReference type="PANTHER" id="PTHR46599:SF6">
    <property type="entry name" value="DUAL SPECIFICITY PHOSPHATASE 26"/>
    <property type="match status" value="1"/>
</dbReference>
<dbReference type="PANTHER" id="PTHR46599">
    <property type="entry name" value="PIGGYBAC TRANSPOSABLE ELEMENT-DERIVED PROTEIN 4"/>
    <property type="match status" value="1"/>
</dbReference>
<evidence type="ECO:0000259" key="2">
    <source>
        <dbReference type="Pfam" id="PF13843"/>
    </source>
</evidence>